<keyword evidence="2" id="KW-1185">Reference proteome</keyword>
<dbReference type="Proteomes" id="UP000765802">
    <property type="component" value="Unassembled WGS sequence"/>
</dbReference>
<gene>
    <name evidence="1" type="ORF">BC349_02180</name>
</gene>
<name>A0ABR7M4T8_9BACT</name>
<protein>
    <submittedName>
        <fullName evidence="1">Uncharacterized protein</fullName>
    </submittedName>
</protein>
<accession>A0ABR7M4T8</accession>
<dbReference type="EMBL" id="MBUA01000001">
    <property type="protein sequence ID" value="MBC6489760.1"/>
    <property type="molecule type" value="Genomic_DNA"/>
</dbReference>
<sequence length="142" mass="16604">MHIDINDNTPLREIQVVFSNFYPYLAISFYRKRHKKYEPSESSDLIDPDTTIGAIKKTHYSGILEIQPLYTVAEVEKEFQERFDLSVQILRKEKSEWEQSVGMDSFTLKELNEMGRNSSDETIVSDYNEGFKAVEEKPDELL</sequence>
<proteinExistence type="predicted"/>
<organism evidence="1 2">
    <name type="scientific">Flavihumibacter stibioxidans</name>
    <dbReference type="NCBI Taxonomy" id="1834163"/>
    <lineage>
        <taxon>Bacteria</taxon>
        <taxon>Pseudomonadati</taxon>
        <taxon>Bacteroidota</taxon>
        <taxon>Chitinophagia</taxon>
        <taxon>Chitinophagales</taxon>
        <taxon>Chitinophagaceae</taxon>
        <taxon>Flavihumibacter</taxon>
    </lineage>
</organism>
<evidence type="ECO:0000313" key="2">
    <source>
        <dbReference type="Proteomes" id="UP000765802"/>
    </source>
</evidence>
<evidence type="ECO:0000313" key="1">
    <source>
        <dbReference type="EMBL" id="MBC6489760.1"/>
    </source>
</evidence>
<dbReference type="RefSeq" id="WP_187255111.1">
    <property type="nucleotide sequence ID" value="NZ_JBHULF010000006.1"/>
</dbReference>
<reference evidence="1 2" key="1">
    <citation type="submission" date="2016-07" db="EMBL/GenBank/DDBJ databases">
        <title>Genome analysis of Flavihumibacter stibioxidans YS-17.</title>
        <authorList>
            <person name="Shi K."/>
            <person name="Han Y."/>
            <person name="Wang G."/>
        </authorList>
    </citation>
    <scope>NUCLEOTIDE SEQUENCE [LARGE SCALE GENOMIC DNA]</scope>
    <source>
        <strain evidence="1 2">YS-17</strain>
    </source>
</reference>
<comment type="caution">
    <text evidence="1">The sequence shown here is derived from an EMBL/GenBank/DDBJ whole genome shotgun (WGS) entry which is preliminary data.</text>
</comment>